<evidence type="ECO:0000256" key="2">
    <source>
        <dbReference type="ARBA" id="ARBA00022692"/>
    </source>
</evidence>
<evidence type="ECO:0000256" key="4">
    <source>
        <dbReference type="ARBA" id="ARBA00023136"/>
    </source>
</evidence>
<keyword evidence="2 5" id="KW-0812">Transmembrane</keyword>
<dbReference type="PROSITE" id="PS50895">
    <property type="entry name" value="SURF1"/>
    <property type="match status" value="1"/>
</dbReference>
<keyword evidence="5" id="KW-0999">Mitochondrion inner membrane</keyword>
<reference evidence="6 7" key="1">
    <citation type="submission" date="2017-12" db="EMBL/GenBank/DDBJ databases">
        <title>Sequencing, de novo assembly and annotation of complete genome of a new Thraustochytrid species, strain FCC1311.</title>
        <authorList>
            <person name="Sedici K."/>
            <person name="Godart F."/>
            <person name="Aiese Cigliano R."/>
            <person name="Sanseverino W."/>
            <person name="Barakat M."/>
            <person name="Ortet P."/>
            <person name="Marechal E."/>
            <person name="Cagnac O."/>
            <person name="Amato A."/>
        </authorList>
    </citation>
    <scope>NUCLEOTIDE SEQUENCE [LARGE SCALE GENOMIC DNA]</scope>
</reference>
<evidence type="ECO:0000313" key="6">
    <source>
        <dbReference type="EMBL" id="GBG25121.1"/>
    </source>
</evidence>
<dbReference type="Pfam" id="PF02104">
    <property type="entry name" value="SURF1"/>
    <property type="match status" value="1"/>
</dbReference>
<keyword evidence="3 5" id="KW-1133">Transmembrane helix</keyword>
<dbReference type="EMBL" id="BEYU01000011">
    <property type="protein sequence ID" value="GBG25121.1"/>
    <property type="molecule type" value="Genomic_DNA"/>
</dbReference>
<name>A0A2R5GAK7_9STRA</name>
<keyword evidence="7" id="KW-1185">Reference proteome</keyword>
<keyword evidence="5" id="KW-0496">Mitochondrion</keyword>
<dbReference type="PANTHER" id="PTHR23427:SF2">
    <property type="entry name" value="SURFEIT LOCUS PROTEIN 1"/>
    <property type="match status" value="1"/>
</dbReference>
<dbReference type="CDD" id="cd06662">
    <property type="entry name" value="SURF1"/>
    <property type="match status" value="1"/>
</dbReference>
<comment type="similarity">
    <text evidence="5">Belongs to the SURF1 family.</text>
</comment>
<organism evidence="6 7">
    <name type="scientific">Hondaea fermentalgiana</name>
    <dbReference type="NCBI Taxonomy" id="2315210"/>
    <lineage>
        <taxon>Eukaryota</taxon>
        <taxon>Sar</taxon>
        <taxon>Stramenopiles</taxon>
        <taxon>Bigyra</taxon>
        <taxon>Labyrinthulomycetes</taxon>
        <taxon>Thraustochytrida</taxon>
        <taxon>Thraustochytriidae</taxon>
        <taxon>Hondaea</taxon>
    </lineage>
</organism>
<keyword evidence="4 5" id="KW-0472">Membrane</keyword>
<dbReference type="InterPro" id="IPR045214">
    <property type="entry name" value="Surf1/Surf4"/>
</dbReference>
<dbReference type="InterPro" id="IPR002994">
    <property type="entry name" value="Surf1/Shy1"/>
</dbReference>
<evidence type="ECO:0000256" key="3">
    <source>
        <dbReference type="ARBA" id="ARBA00022989"/>
    </source>
</evidence>
<dbReference type="Proteomes" id="UP000241890">
    <property type="component" value="Unassembled WGS sequence"/>
</dbReference>
<feature type="transmembrane region" description="Helical" evidence="5">
    <location>
        <begin position="220"/>
        <end position="238"/>
    </location>
</feature>
<comment type="caution">
    <text evidence="6">The sequence shown here is derived from an EMBL/GenBank/DDBJ whole genome shotgun (WGS) entry which is preliminary data.</text>
</comment>
<comment type="caution">
    <text evidence="5">Lacks conserved residue(s) required for the propagation of feature annotation.</text>
</comment>
<dbReference type="InParanoid" id="A0A2R5GAK7"/>
<proteinExistence type="inferred from homology"/>
<evidence type="ECO:0000256" key="1">
    <source>
        <dbReference type="ARBA" id="ARBA00004370"/>
    </source>
</evidence>
<evidence type="ECO:0000256" key="5">
    <source>
        <dbReference type="RuleBase" id="RU363076"/>
    </source>
</evidence>
<dbReference type="GO" id="GO:0005743">
    <property type="term" value="C:mitochondrial inner membrane"/>
    <property type="evidence" value="ECO:0007669"/>
    <property type="project" value="UniProtKB-SubCell"/>
</dbReference>
<comment type="function">
    <text evidence="5">Probably involved in the biogenesis of the COX complex.</text>
</comment>
<accession>A0A2R5GAK7</accession>
<dbReference type="OrthoDB" id="10040024at2759"/>
<sequence length="243" mass="27195">MATRRGVDWLGLGLFGSLAAGTFGLGSWQVKRYFWKVDLVEERRRMLERDAVPLAEASRPYERVRCSGTFDYAQSMFVGPRSAPAHGVQGTGAMQPSGWYVVTPFTDKDSGKRVLVNRGWIPRDQQQLALQGLEKGLDAESFDGVLAKAEEGGTFTPDKLSNESVEYFRMDVETMRAQRGLPENTPLVERVQTSPQEATIMPRPKAPEDMMVFQVHPMTHVGYAATWYGLSAAGLFLIRKRFL</sequence>
<protein>
    <recommendedName>
        <fullName evidence="5">SURF1-like protein</fullName>
    </recommendedName>
</protein>
<dbReference type="AlphaFoldDB" id="A0A2R5GAK7"/>
<gene>
    <name evidence="6" type="ORF">FCC1311_013382</name>
</gene>
<comment type="subcellular location">
    <subcellularLocation>
        <location evidence="1">Membrane</location>
    </subcellularLocation>
    <subcellularLocation>
        <location evidence="5">Mitochondrion inner membrane</location>
        <topology evidence="5">Multi-pass membrane protein</topology>
    </subcellularLocation>
</comment>
<evidence type="ECO:0000313" key="7">
    <source>
        <dbReference type="Proteomes" id="UP000241890"/>
    </source>
</evidence>
<dbReference type="PANTHER" id="PTHR23427">
    <property type="entry name" value="SURFEIT LOCUS PROTEIN"/>
    <property type="match status" value="1"/>
</dbReference>